<feature type="transmembrane region" description="Helical" evidence="6">
    <location>
        <begin position="53"/>
        <end position="70"/>
    </location>
</feature>
<accession>A0A265UXU7</accession>
<dbReference type="EMBL" id="NGJN01000002">
    <property type="protein sequence ID" value="OZV69887.1"/>
    <property type="molecule type" value="Genomic_DNA"/>
</dbReference>
<dbReference type="SUPFAM" id="SSF50182">
    <property type="entry name" value="Sm-like ribonucleoproteins"/>
    <property type="match status" value="1"/>
</dbReference>
<dbReference type="AlphaFoldDB" id="A0A265UXU7"/>
<feature type="domain" description="Mechanosensitive ion channel MscS" evidence="7">
    <location>
        <begin position="95"/>
        <end position="169"/>
    </location>
</feature>
<dbReference type="GO" id="GO:0016020">
    <property type="term" value="C:membrane"/>
    <property type="evidence" value="ECO:0007669"/>
    <property type="project" value="UniProtKB-SubCell"/>
</dbReference>
<dbReference type="InterPro" id="IPR011014">
    <property type="entry name" value="MscS_channel_TM-2"/>
</dbReference>
<gene>
    <name evidence="8" type="ORF">CA834_04510</name>
</gene>
<evidence type="ECO:0000256" key="1">
    <source>
        <dbReference type="ARBA" id="ARBA00004141"/>
    </source>
</evidence>
<sequence length="294" mass="33283">MNHIFEFLKSNLGKSIISLLIAIVIIAFISFIVKRIIPRHIPDASSRYRARKFVNILGYIAAITVALVVFSNQLSALSVVLGVAGAGVAFAFQEVIASFAGYLVLHSSNFFKVGDRVLLGGIKGDVIDVGLLRTSLMETGDWIDGDRYNGRITKVANSFIFKAPVHNYSGDFPFLWDEIQVPIKTNGDFEYAKEKFLEILFDIQGEFAQEAKHYWLKMTEKYMVEDARVDPFVLMKFDENWITFTLRYVVDYKMRGTTKDKIYEKVLLAVLNSQGRMEVASAAFEITAFPKQQE</sequence>
<keyword evidence="5 6" id="KW-0472">Membrane</keyword>
<dbReference type="SUPFAM" id="SSF82861">
    <property type="entry name" value="Mechanosensitive channel protein MscS (YggB), transmembrane region"/>
    <property type="match status" value="1"/>
</dbReference>
<dbReference type="InterPro" id="IPR010920">
    <property type="entry name" value="LSM_dom_sf"/>
</dbReference>
<organism evidence="8 9">
    <name type="scientific">Winogradskyella aurantia</name>
    <dbReference type="NCBI Taxonomy" id="1915063"/>
    <lineage>
        <taxon>Bacteria</taxon>
        <taxon>Pseudomonadati</taxon>
        <taxon>Bacteroidota</taxon>
        <taxon>Flavobacteriia</taxon>
        <taxon>Flavobacteriales</taxon>
        <taxon>Flavobacteriaceae</taxon>
        <taxon>Winogradskyella</taxon>
    </lineage>
</organism>
<reference evidence="8 9" key="1">
    <citation type="submission" date="2017-05" db="EMBL/GenBank/DDBJ databases">
        <title>The draft genome sequence of Idiomarina salinarum WNB302.</title>
        <authorList>
            <person name="Sun Y."/>
            <person name="Chen B."/>
            <person name="Du Z."/>
        </authorList>
    </citation>
    <scope>NUCLEOTIDE SEQUENCE [LARGE SCALE GENOMIC DNA]</scope>
    <source>
        <strain evidence="8 9">WNB302</strain>
    </source>
</reference>
<evidence type="ECO:0000256" key="4">
    <source>
        <dbReference type="ARBA" id="ARBA00022989"/>
    </source>
</evidence>
<keyword evidence="3 6" id="KW-0812">Transmembrane</keyword>
<protein>
    <recommendedName>
        <fullName evidence="7">Mechanosensitive ion channel MscS domain-containing protein</fullName>
    </recommendedName>
</protein>
<dbReference type="Pfam" id="PF00924">
    <property type="entry name" value="MS_channel_2nd"/>
    <property type="match status" value="1"/>
</dbReference>
<proteinExistence type="inferred from homology"/>
<evidence type="ECO:0000256" key="3">
    <source>
        <dbReference type="ARBA" id="ARBA00022692"/>
    </source>
</evidence>
<evidence type="ECO:0000313" key="8">
    <source>
        <dbReference type="EMBL" id="OZV69887.1"/>
    </source>
</evidence>
<comment type="caution">
    <text evidence="8">The sequence shown here is derived from an EMBL/GenBank/DDBJ whole genome shotgun (WGS) entry which is preliminary data.</text>
</comment>
<evidence type="ECO:0000256" key="6">
    <source>
        <dbReference type="SAM" id="Phobius"/>
    </source>
</evidence>
<evidence type="ECO:0000259" key="7">
    <source>
        <dbReference type="Pfam" id="PF00924"/>
    </source>
</evidence>
<feature type="transmembrane region" description="Helical" evidence="6">
    <location>
        <begin position="12"/>
        <end position="33"/>
    </location>
</feature>
<dbReference type="InterPro" id="IPR006685">
    <property type="entry name" value="MscS_channel_2nd"/>
</dbReference>
<dbReference type="PANTHER" id="PTHR30566">
    <property type="entry name" value="YNAI-RELATED MECHANOSENSITIVE ION CHANNEL"/>
    <property type="match status" value="1"/>
</dbReference>
<dbReference type="Gene3D" id="2.30.30.60">
    <property type="match status" value="1"/>
</dbReference>
<dbReference type="OrthoDB" id="9809206at2"/>
<keyword evidence="9" id="KW-1185">Reference proteome</keyword>
<dbReference type="GO" id="GO:0008381">
    <property type="term" value="F:mechanosensitive monoatomic ion channel activity"/>
    <property type="evidence" value="ECO:0007669"/>
    <property type="project" value="UniProtKB-ARBA"/>
</dbReference>
<keyword evidence="4 6" id="KW-1133">Transmembrane helix</keyword>
<evidence type="ECO:0000256" key="5">
    <source>
        <dbReference type="ARBA" id="ARBA00023136"/>
    </source>
</evidence>
<name>A0A265UXU7_9FLAO</name>
<dbReference type="InterPro" id="IPR023408">
    <property type="entry name" value="MscS_beta-dom_sf"/>
</dbReference>
<comment type="similarity">
    <text evidence="2">Belongs to the MscS (TC 1.A.23) family.</text>
</comment>
<evidence type="ECO:0000313" key="9">
    <source>
        <dbReference type="Proteomes" id="UP000216840"/>
    </source>
</evidence>
<dbReference type="PANTHER" id="PTHR30566:SF5">
    <property type="entry name" value="MECHANOSENSITIVE ION CHANNEL PROTEIN 1, MITOCHONDRIAL-RELATED"/>
    <property type="match status" value="1"/>
</dbReference>
<feature type="transmembrane region" description="Helical" evidence="6">
    <location>
        <begin position="76"/>
        <end position="105"/>
    </location>
</feature>
<evidence type="ECO:0000256" key="2">
    <source>
        <dbReference type="ARBA" id="ARBA00008017"/>
    </source>
</evidence>
<dbReference type="Gene3D" id="1.10.287.1260">
    <property type="match status" value="1"/>
</dbReference>
<dbReference type="RefSeq" id="WP_094967478.1">
    <property type="nucleotide sequence ID" value="NZ_NGJN01000002.1"/>
</dbReference>
<comment type="subcellular location">
    <subcellularLocation>
        <location evidence="1">Membrane</location>
        <topology evidence="1">Multi-pass membrane protein</topology>
    </subcellularLocation>
</comment>
<dbReference type="Proteomes" id="UP000216840">
    <property type="component" value="Unassembled WGS sequence"/>
</dbReference>